<proteinExistence type="predicted"/>
<dbReference type="KEGG" id="mlut:JET14_17230"/>
<dbReference type="Proteomes" id="UP000596083">
    <property type="component" value="Chromosome"/>
</dbReference>
<accession>A0A7T7HIX8</accession>
<organism evidence="1 2">
    <name type="scientific">Martelella lutilitoris</name>
    <dbReference type="NCBI Taxonomy" id="2583532"/>
    <lineage>
        <taxon>Bacteria</taxon>
        <taxon>Pseudomonadati</taxon>
        <taxon>Pseudomonadota</taxon>
        <taxon>Alphaproteobacteria</taxon>
        <taxon>Hyphomicrobiales</taxon>
        <taxon>Aurantimonadaceae</taxon>
        <taxon>Martelella</taxon>
    </lineage>
</organism>
<evidence type="ECO:0000313" key="1">
    <source>
        <dbReference type="EMBL" id="QQM30011.1"/>
    </source>
</evidence>
<sequence length="72" mass="8382">MVDGMEPLRSILRTAIVENFALDAGEVVLGDPVWMGAWFYHRKDLLRLIDNLDEKAFPISELKRVAREWPNR</sequence>
<dbReference type="AlphaFoldDB" id="A0A7T7HIX8"/>
<reference evidence="1 2" key="1">
    <citation type="submission" date="2020-12" db="EMBL/GenBank/DDBJ databases">
        <authorList>
            <person name="Zheng R.K."/>
            <person name="Sun C.M."/>
        </authorList>
    </citation>
    <scope>NUCLEOTIDE SEQUENCE [LARGE SCALE GENOMIC DNA]</scope>
    <source>
        <strain evidence="1 2">ZRK001</strain>
    </source>
</reference>
<dbReference type="EMBL" id="CP066786">
    <property type="protein sequence ID" value="QQM30011.1"/>
    <property type="molecule type" value="Genomic_DNA"/>
</dbReference>
<evidence type="ECO:0000313" key="2">
    <source>
        <dbReference type="Proteomes" id="UP000596083"/>
    </source>
</evidence>
<gene>
    <name evidence="1" type="ORF">JET14_17230</name>
</gene>
<protein>
    <submittedName>
        <fullName evidence="1">Uncharacterized protein</fullName>
    </submittedName>
</protein>
<dbReference type="RefSeq" id="WP_200335102.1">
    <property type="nucleotide sequence ID" value="NZ_CP066786.1"/>
</dbReference>
<name>A0A7T7HIX8_9HYPH</name>